<gene>
    <name evidence="2" type="ORF">W97_03195</name>
</gene>
<dbReference type="OMA" id="FNTPDMR"/>
<feature type="region of interest" description="Disordered" evidence="1">
    <location>
        <begin position="623"/>
        <end position="657"/>
    </location>
</feature>
<dbReference type="EMBL" id="JH767566">
    <property type="protein sequence ID" value="EON63966.1"/>
    <property type="molecule type" value="Genomic_DNA"/>
</dbReference>
<dbReference type="AlphaFoldDB" id="R7YQL3"/>
<feature type="compositionally biased region" description="Polar residues" evidence="1">
    <location>
        <begin position="316"/>
        <end position="325"/>
    </location>
</feature>
<proteinExistence type="predicted"/>
<feature type="compositionally biased region" description="Polar residues" evidence="1">
    <location>
        <begin position="837"/>
        <end position="854"/>
    </location>
</feature>
<evidence type="ECO:0000256" key="1">
    <source>
        <dbReference type="SAM" id="MobiDB-lite"/>
    </source>
</evidence>
<feature type="compositionally biased region" description="Pro residues" evidence="1">
    <location>
        <begin position="111"/>
        <end position="120"/>
    </location>
</feature>
<feature type="compositionally biased region" description="Low complexity" evidence="1">
    <location>
        <begin position="277"/>
        <end position="308"/>
    </location>
</feature>
<dbReference type="eggNOG" id="ENOG502RD9J">
    <property type="taxonomic scope" value="Eukaryota"/>
</dbReference>
<protein>
    <recommendedName>
        <fullName evidence="4">Cell wall proline rich protein</fullName>
    </recommendedName>
</protein>
<feature type="compositionally biased region" description="Low complexity" evidence="1">
    <location>
        <begin position="781"/>
        <end position="798"/>
    </location>
</feature>
<dbReference type="RefSeq" id="XP_007779283.1">
    <property type="nucleotide sequence ID" value="XM_007781093.1"/>
</dbReference>
<feature type="region of interest" description="Disordered" evidence="1">
    <location>
        <begin position="349"/>
        <end position="451"/>
    </location>
</feature>
<evidence type="ECO:0000313" key="3">
    <source>
        <dbReference type="Proteomes" id="UP000016924"/>
    </source>
</evidence>
<feature type="region of interest" description="Disordered" evidence="1">
    <location>
        <begin position="47"/>
        <end position="335"/>
    </location>
</feature>
<feature type="region of interest" description="Disordered" evidence="1">
    <location>
        <begin position="472"/>
        <end position="495"/>
    </location>
</feature>
<dbReference type="HOGENOM" id="CLU_007264_0_0_1"/>
<accession>R7YQL3</accession>
<evidence type="ECO:0008006" key="4">
    <source>
        <dbReference type="Google" id="ProtNLM"/>
    </source>
</evidence>
<keyword evidence="3" id="KW-1185">Reference proteome</keyword>
<feature type="compositionally biased region" description="Low complexity" evidence="1">
    <location>
        <begin position="98"/>
        <end position="110"/>
    </location>
</feature>
<name>R7YQL3_CONA1</name>
<dbReference type="OrthoDB" id="5406427at2759"/>
<feature type="compositionally biased region" description="Gly residues" evidence="1">
    <location>
        <begin position="135"/>
        <end position="147"/>
    </location>
</feature>
<dbReference type="STRING" id="1168221.R7YQL3"/>
<dbReference type="Proteomes" id="UP000016924">
    <property type="component" value="Unassembled WGS sequence"/>
</dbReference>
<feature type="region of interest" description="Disordered" evidence="1">
    <location>
        <begin position="687"/>
        <end position="925"/>
    </location>
</feature>
<reference evidence="3" key="1">
    <citation type="submission" date="2012-06" db="EMBL/GenBank/DDBJ databases">
        <title>The genome sequence of Coniosporium apollinis CBS 100218.</title>
        <authorList>
            <consortium name="The Broad Institute Genome Sequencing Platform"/>
            <person name="Cuomo C."/>
            <person name="Gorbushina A."/>
            <person name="Noack S."/>
            <person name="Walker B."/>
            <person name="Young S.K."/>
            <person name="Zeng Q."/>
            <person name="Gargeya S."/>
            <person name="Fitzgerald M."/>
            <person name="Haas B."/>
            <person name="Abouelleil A."/>
            <person name="Alvarado L."/>
            <person name="Arachchi H.M."/>
            <person name="Berlin A.M."/>
            <person name="Chapman S.B."/>
            <person name="Goldberg J."/>
            <person name="Griggs A."/>
            <person name="Gujja S."/>
            <person name="Hansen M."/>
            <person name="Howarth C."/>
            <person name="Imamovic A."/>
            <person name="Larimer J."/>
            <person name="McCowan C."/>
            <person name="Montmayeur A."/>
            <person name="Murphy C."/>
            <person name="Neiman D."/>
            <person name="Pearson M."/>
            <person name="Priest M."/>
            <person name="Roberts A."/>
            <person name="Saif S."/>
            <person name="Shea T."/>
            <person name="Sisk P."/>
            <person name="Sykes S."/>
            <person name="Wortman J."/>
            <person name="Nusbaum C."/>
            <person name="Birren B."/>
        </authorList>
    </citation>
    <scope>NUCLEOTIDE SEQUENCE [LARGE SCALE GENOMIC DNA]</scope>
    <source>
        <strain evidence="3">CBS 100218</strain>
    </source>
</reference>
<dbReference type="GeneID" id="19900506"/>
<organism evidence="2 3">
    <name type="scientific">Coniosporium apollinis (strain CBS 100218)</name>
    <name type="common">Rock-inhabiting black yeast</name>
    <dbReference type="NCBI Taxonomy" id="1168221"/>
    <lineage>
        <taxon>Eukaryota</taxon>
        <taxon>Fungi</taxon>
        <taxon>Dikarya</taxon>
        <taxon>Ascomycota</taxon>
        <taxon>Pezizomycotina</taxon>
        <taxon>Dothideomycetes</taxon>
        <taxon>Dothideomycetes incertae sedis</taxon>
        <taxon>Coniosporium</taxon>
    </lineage>
</organism>
<evidence type="ECO:0000313" key="2">
    <source>
        <dbReference type="EMBL" id="EON63966.1"/>
    </source>
</evidence>
<feature type="compositionally biased region" description="Low complexity" evidence="1">
    <location>
        <begin position="364"/>
        <end position="378"/>
    </location>
</feature>
<sequence length="941" mass="100119">MASIALPRHQAMPSPDYAYRMGSAIHQRSTSMSSPVELVPNPHFVFPMRAEEPPRSESPALKNSTSRPVSLPPARRGVGTGSGQRRSASALPAFSFNPSGSSTSTHTTTPPDSPLPPTMPVTPSRAVGHRRGGSEFIGGDGKAGGAGLRSSSPTKGEGVLPAPTSEVIFGPPAGRRGHAHRRSGAVSCHDLSSILQPKDANTRTQAGSAPVTPLKDEVKPLLSTNLDQGAPPSSLRRHSAEESGLFRSDSDSSPTRRPFSRARVGFSDRIEYIRPLSTISSETESSISTLRGHSVSGSLSSVISSGAASPPPSRMTRPSLNTTFEDGNGRRPNTAGAILDGIAARHSFGELSAAPKRPMSAMATSPNPSGSTGSPVSPHIKTKRRAIFGFENRRSEPTLPATEAAFSTSPPRSPLVSDEAATTDIGKVESDEEQSTSKRKPNSKPPKVMSWANSLISRRSWSHGARVKPAVPLEPEPVSHDRIPSPALASPASDDGSVFGNFDVDDTVTIVSTPANVALQSKLRTNLAPWRPKERTYSDSDADALSPTIDLDAAMGPFNSSSLGSGASPRLRGRDFAVARRTMHSASGFAGFQNHRRSESAPALVPFQFMPAAMASNTSMPDVFEEDEEEESVPKMGSASSSPPAKFTGADDEEEQRMGVQVVEADSAKNGRAMDWSFDNGLGIQRPKLERQVSPMSKVDQAAVQDSVGTPSLDPTQAVVPRGTSPVEVVDDDEEPRTYSRARSSDSSATPTLLSEELKEPPPLMIHQLPVPHQSFGTPDTITTSSFSSPKFSVSQTSLDTPRLGTAASSVAENRHHSLLAGEPGPDMRISVDDVPSLTSSRSTMTSAMQNPFTTCAPRFPGGRSESVTSLPRAESTERRTKRSSIASLSRLMGGSFSERSKLSIEHTAQTESARPMTAPKPKTARRLSKMMLFWKRKEST</sequence>
<feature type="compositionally biased region" description="Polar residues" evidence="1">
    <location>
        <begin position="741"/>
        <end position="750"/>
    </location>
</feature>